<accession>A0A919K6P1</accession>
<evidence type="ECO:0000256" key="6">
    <source>
        <dbReference type="ARBA" id="ARBA00022840"/>
    </source>
</evidence>
<dbReference type="RefSeq" id="WP_203787066.1">
    <property type="nucleotide sequence ID" value="NZ_BOMV01000077.1"/>
</dbReference>
<dbReference type="GO" id="GO:0140359">
    <property type="term" value="F:ABC-type transporter activity"/>
    <property type="evidence" value="ECO:0007669"/>
    <property type="project" value="InterPro"/>
</dbReference>
<keyword evidence="13" id="KW-1185">Reference proteome</keyword>
<evidence type="ECO:0000256" key="10">
    <source>
        <dbReference type="SAM" id="Phobius"/>
    </source>
</evidence>
<feature type="domain" description="ABC transporter" evidence="11">
    <location>
        <begin position="6"/>
        <end position="225"/>
    </location>
</feature>
<dbReference type="PANTHER" id="PTHR42711">
    <property type="entry name" value="ABC TRANSPORTER ATP-BINDING PROTEIN"/>
    <property type="match status" value="1"/>
</dbReference>
<feature type="transmembrane region" description="Helical" evidence="10">
    <location>
        <begin position="240"/>
        <end position="265"/>
    </location>
</feature>
<feature type="transmembrane region" description="Helical" evidence="10">
    <location>
        <begin position="208"/>
        <end position="228"/>
    </location>
</feature>
<dbReference type="GO" id="GO:0046677">
    <property type="term" value="P:response to antibiotic"/>
    <property type="evidence" value="ECO:0007669"/>
    <property type="project" value="UniProtKB-KW"/>
</dbReference>
<evidence type="ECO:0000256" key="4">
    <source>
        <dbReference type="ARBA" id="ARBA00022692"/>
    </source>
</evidence>
<proteinExistence type="predicted"/>
<dbReference type="SUPFAM" id="SSF52540">
    <property type="entry name" value="P-loop containing nucleoside triphosphate hydrolases"/>
    <property type="match status" value="1"/>
</dbReference>
<dbReference type="Pfam" id="PF01061">
    <property type="entry name" value="ABC2_membrane"/>
    <property type="match status" value="1"/>
</dbReference>
<keyword evidence="6" id="KW-0067">ATP-binding</keyword>
<feature type="transmembrane region" description="Helical" evidence="10">
    <location>
        <begin position="286"/>
        <end position="311"/>
    </location>
</feature>
<dbReference type="PROSITE" id="PS00211">
    <property type="entry name" value="ABC_TRANSPORTER_1"/>
    <property type="match status" value="1"/>
</dbReference>
<dbReference type="GO" id="GO:0005524">
    <property type="term" value="F:ATP binding"/>
    <property type="evidence" value="ECO:0007669"/>
    <property type="project" value="UniProtKB-KW"/>
</dbReference>
<dbReference type="Proteomes" id="UP000636960">
    <property type="component" value="Unassembled WGS sequence"/>
</dbReference>
<evidence type="ECO:0000256" key="5">
    <source>
        <dbReference type="ARBA" id="ARBA00022741"/>
    </source>
</evidence>
<dbReference type="InterPro" id="IPR050763">
    <property type="entry name" value="ABC_transporter_ATP-binding"/>
</dbReference>
<dbReference type="InterPro" id="IPR003593">
    <property type="entry name" value="AAA+_ATPase"/>
</dbReference>
<dbReference type="InterPro" id="IPR013525">
    <property type="entry name" value="ABC2_TM"/>
</dbReference>
<dbReference type="PROSITE" id="PS50893">
    <property type="entry name" value="ABC_TRANSPORTER_2"/>
    <property type="match status" value="1"/>
</dbReference>
<keyword evidence="4 10" id="KW-0812">Transmembrane</keyword>
<evidence type="ECO:0000256" key="7">
    <source>
        <dbReference type="ARBA" id="ARBA00022989"/>
    </source>
</evidence>
<feature type="transmembrane region" description="Helical" evidence="10">
    <location>
        <begin position="317"/>
        <end position="342"/>
    </location>
</feature>
<dbReference type="CDD" id="cd03230">
    <property type="entry name" value="ABC_DR_subfamily_A"/>
    <property type="match status" value="1"/>
</dbReference>
<organism evidence="12 13">
    <name type="scientific">Paractinoplanes rishiriensis</name>
    <dbReference type="NCBI Taxonomy" id="1050105"/>
    <lineage>
        <taxon>Bacteria</taxon>
        <taxon>Bacillati</taxon>
        <taxon>Actinomycetota</taxon>
        <taxon>Actinomycetes</taxon>
        <taxon>Micromonosporales</taxon>
        <taxon>Micromonosporaceae</taxon>
        <taxon>Paractinoplanes</taxon>
    </lineage>
</organism>
<comment type="caution">
    <text evidence="12">The sequence shown here is derived from an EMBL/GenBank/DDBJ whole genome shotgun (WGS) entry which is preliminary data.</text>
</comment>
<keyword evidence="9" id="KW-0046">Antibiotic resistance</keyword>
<evidence type="ECO:0000256" key="1">
    <source>
        <dbReference type="ARBA" id="ARBA00004141"/>
    </source>
</evidence>
<keyword evidence="8 10" id="KW-0472">Membrane</keyword>
<reference evidence="12" key="1">
    <citation type="submission" date="2021-01" db="EMBL/GenBank/DDBJ databases">
        <title>Whole genome shotgun sequence of Actinoplanes rishiriensis NBRC 108556.</title>
        <authorList>
            <person name="Komaki H."/>
            <person name="Tamura T."/>
        </authorList>
    </citation>
    <scope>NUCLEOTIDE SEQUENCE</scope>
    <source>
        <strain evidence="12">NBRC 108556</strain>
    </source>
</reference>
<keyword evidence="5" id="KW-0547">Nucleotide-binding</keyword>
<gene>
    <name evidence="12" type="ORF">Ari01nite_73750</name>
</gene>
<keyword evidence="3" id="KW-0813">Transport</keyword>
<evidence type="ECO:0000256" key="3">
    <source>
        <dbReference type="ARBA" id="ARBA00022448"/>
    </source>
</evidence>
<dbReference type="EMBL" id="BOMV01000077">
    <property type="protein sequence ID" value="GIE99910.1"/>
    <property type="molecule type" value="Genomic_DNA"/>
</dbReference>
<dbReference type="Gene3D" id="3.40.50.300">
    <property type="entry name" value="P-loop containing nucleotide triphosphate hydrolases"/>
    <property type="match status" value="1"/>
</dbReference>
<evidence type="ECO:0000256" key="8">
    <source>
        <dbReference type="ARBA" id="ARBA00023136"/>
    </source>
</evidence>
<feature type="transmembrane region" description="Helical" evidence="10">
    <location>
        <begin position="406"/>
        <end position="426"/>
    </location>
</feature>
<keyword evidence="7 10" id="KW-1133">Transmembrane helix</keyword>
<dbReference type="GO" id="GO:0005886">
    <property type="term" value="C:plasma membrane"/>
    <property type="evidence" value="ECO:0007669"/>
    <property type="project" value="UniProtKB-SubCell"/>
</dbReference>
<dbReference type="PANTHER" id="PTHR42711:SF17">
    <property type="entry name" value="ABC TRANSPORTER ATP-BINDING PROTEIN"/>
    <property type="match status" value="1"/>
</dbReference>
<dbReference type="InterPro" id="IPR003439">
    <property type="entry name" value="ABC_transporter-like_ATP-bd"/>
</dbReference>
<evidence type="ECO:0000256" key="2">
    <source>
        <dbReference type="ARBA" id="ARBA00004202"/>
    </source>
</evidence>
<sequence>MSAPLVRADRVSRSFGDIRALDDVSLAIGVGELVGLLGPNGAGKSTLIDLFAGLRRPTAGTVTIDGRDPRLPPTRRMFGVTPQRTALPETWRVAELIDFVATHYPRPVDRRTLLARFDLGPLQDRQIGGLSGGQQRRVAVALAFAGRPRVVFLDEPTTGLDVEARHALWDGVRAFHAEGRVPSHHVREKLMSPALVYTRRELIETVRAPGSFLTITLMPLAVLISFILPNVGDDPAAITGATATMVVFATLLACVGQFSTTIAALRESAWGTYLRTLPVGLRPLAVGNLLTGLVFVAGAVLPIVLVGALFTEASVPAVRLLAGLLALLVATVVFTLLGLALGYTLSLRAAVLVNSILALALAVGGGMFSDPANMPGPIEAVAPYLPTRGTTDLVLAALTGRPADPLALAMLGVWSVVLAALTGWGFRRDEGRRFR</sequence>
<evidence type="ECO:0000259" key="11">
    <source>
        <dbReference type="PROSITE" id="PS50893"/>
    </source>
</evidence>
<evidence type="ECO:0000313" key="13">
    <source>
        <dbReference type="Proteomes" id="UP000636960"/>
    </source>
</evidence>
<protein>
    <recommendedName>
        <fullName evidence="11">ABC transporter domain-containing protein</fullName>
    </recommendedName>
</protein>
<name>A0A919K6P1_9ACTN</name>
<evidence type="ECO:0000313" key="12">
    <source>
        <dbReference type="EMBL" id="GIE99910.1"/>
    </source>
</evidence>
<dbReference type="SMART" id="SM00382">
    <property type="entry name" value="AAA"/>
    <property type="match status" value="1"/>
</dbReference>
<dbReference type="Pfam" id="PF00005">
    <property type="entry name" value="ABC_tran"/>
    <property type="match status" value="1"/>
</dbReference>
<dbReference type="GO" id="GO:0016887">
    <property type="term" value="F:ATP hydrolysis activity"/>
    <property type="evidence" value="ECO:0007669"/>
    <property type="project" value="InterPro"/>
</dbReference>
<evidence type="ECO:0000256" key="9">
    <source>
        <dbReference type="ARBA" id="ARBA00023251"/>
    </source>
</evidence>
<feature type="transmembrane region" description="Helical" evidence="10">
    <location>
        <begin position="349"/>
        <end position="368"/>
    </location>
</feature>
<comment type="subcellular location">
    <subcellularLocation>
        <location evidence="2">Cell membrane</location>
        <topology evidence="2">Peripheral membrane protein</topology>
    </subcellularLocation>
    <subcellularLocation>
        <location evidence="1">Membrane</location>
        <topology evidence="1">Multi-pass membrane protein</topology>
    </subcellularLocation>
</comment>
<dbReference type="InterPro" id="IPR027417">
    <property type="entry name" value="P-loop_NTPase"/>
</dbReference>
<dbReference type="AlphaFoldDB" id="A0A919K6P1"/>
<dbReference type="InterPro" id="IPR017871">
    <property type="entry name" value="ABC_transporter-like_CS"/>
</dbReference>